<gene>
    <name evidence="1" type="ORF">ACEZDG_04005</name>
</gene>
<dbReference type="InterPro" id="IPR052016">
    <property type="entry name" value="Bact_Sigma-Reg"/>
</dbReference>
<dbReference type="SUPFAM" id="SSF55781">
    <property type="entry name" value="GAF domain-like"/>
    <property type="match status" value="2"/>
</dbReference>
<dbReference type="Pfam" id="PF01590">
    <property type="entry name" value="GAF"/>
    <property type="match status" value="1"/>
</dbReference>
<dbReference type="EMBL" id="JBHEZX010000002">
    <property type="protein sequence ID" value="MFC1408441.1"/>
    <property type="molecule type" value="Genomic_DNA"/>
</dbReference>
<proteinExistence type="predicted"/>
<dbReference type="SMART" id="SM00331">
    <property type="entry name" value="PP2C_SIG"/>
    <property type="match status" value="1"/>
</dbReference>
<dbReference type="Pfam" id="PF07228">
    <property type="entry name" value="SpoIIE"/>
    <property type="match status" value="1"/>
</dbReference>
<evidence type="ECO:0000313" key="2">
    <source>
        <dbReference type="Proteomes" id="UP001592582"/>
    </source>
</evidence>
<dbReference type="PANTHER" id="PTHR43156:SF2">
    <property type="entry name" value="STAGE II SPORULATION PROTEIN E"/>
    <property type="match status" value="1"/>
</dbReference>
<dbReference type="InterPro" id="IPR003018">
    <property type="entry name" value="GAF"/>
</dbReference>
<dbReference type="SMART" id="SM00065">
    <property type="entry name" value="GAF"/>
    <property type="match status" value="2"/>
</dbReference>
<name>A0ABV6V485_9ACTN</name>
<dbReference type="Proteomes" id="UP001592582">
    <property type="component" value="Unassembled WGS sequence"/>
</dbReference>
<comment type="caution">
    <text evidence="1">The sequence shown here is derived from an EMBL/GenBank/DDBJ whole genome shotgun (WGS) entry which is preliminary data.</text>
</comment>
<evidence type="ECO:0000313" key="1">
    <source>
        <dbReference type="EMBL" id="MFC1408441.1"/>
    </source>
</evidence>
<dbReference type="InterPro" id="IPR029016">
    <property type="entry name" value="GAF-like_dom_sf"/>
</dbReference>
<dbReference type="Gene3D" id="3.60.40.10">
    <property type="entry name" value="PPM-type phosphatase domain"/>
    <property type="match status" value="1"/>
</dbReference>
<dbReference type="PANTHER" id="PTHR43156">
    <property type="entry name" value="STAGE II SPORULATION PROTEIN E-RELATED"/>
    <property type="match status" value="1"/>
</dbReference>
<reference evidence="1 2" key="1">
    <citation type="submission" date="2024-09" db="EMBL/GenBank/DDBJ databases">
        <authorList>
            <person name="Lee S.D."/>
        </authorList>
    </citation>
    <scope>NUCLEOTIDE SEQUENCE [LARGE SCALE GENOMIC DNA]</scope>
    <source>
        <strain evidence="1 2">N1-1</strain>
    </source>
</reference>
<organism evidence="1 2">
    <name type="scientific">Streptacidiphilus alkalitolerans</name>
    <dbReference type="NCBI Taxonomy" id="3342712"/>
    <lineage>
        <taxon>Bacteria</taxon>
        <taxon>Bacillati</taxon>
        <taxon>Actinomycetota</taxon>
        <taxon>Actinomycetes</taxon>
        <taxon>Kitasatosporales</taxon>
        <taxon>Streptomycetaceae</taxon>
        <taxon>Streptacidiphilus</taxon>
    </lineage>
</organism>
<accession>A0ABV6V485</accession>
<dbReference type="Pfam" id="PF13185">
    <property type="entry name" value="GAF_2"/>
    <property type="match status" value="1"/>
</dbReference>
<dbReference type="InterPro" id="IPR036457">
    <property type="entry name" value="PPM-type-like_dom_sf"/>
</dbReference>
<dbReference type="InterPro" id="IPR001932">
    <property type="entry name" value="PPM-type_phosphatase-like_dom"/>
</dbReference>
<protein>
    <submittedName>
        <fullName evidence="1">SpoIIE family protein phosphatase</fullName>
    </submittedName>
</protein>
<sequence length="577" mass="61420">MERFAGLVARIVSVPVALVSLVEADRQVFPGMVGLAAEPWATRRWTPLSHSLCQHVALSGSPLVLDDAREDALTCASMAIPDLGVVAYAGMPLTDADGTVLGSLCAIDTVTRAWTPRELENLRDLAAACSAELRLRIASHHARAAQAGAELLLRAAEELTGTAGLAQVRERVRDLVSGDIKPSYVGLQLLEGRYLRRLPDPVRPLRIDARYEYTGVNADFATAVALRERRMVTIRDRADAVARYAPEAVAAWDSLGIASAVCLPLTAARGPVGVLVLGWDATHPVGVNEAAVLTSIAGYTAQAVERAVFLDQRIEVAHQLQNAMLTDLPTVPGLDLAALYRPASTDDKVGGDWYDAFPLEQPGSTSCAGAGLALTVGDITGHDIHAATLMGQVRSMLRQAALIKNSEGPTAALLALEHACRTLPLEASGTLVHAHLHPSGNGGWNMSWTNAGHPPPLLLTPDGTVHRLNDHGVLLYHGLHDTNRTDHHLHLPVGSTLLLYTDGLVERRGHDLNLAITRTGDLLAEAGRHTPLPDLLEHLADQVPGHPADDDIVLLALRIPHPGDPVRPGRGEGPMAG</sequence>
<keyword evidence="2" id="KW-1185">Reference proteome</keyword>
<dbReference type="SUPFAM" id="SSF81606">
    <property type="entry name" value="PP2C-like"/>
    <property type="match status" value="1"/>
</dbReference>
<dbReference type="Gene3D" id="3.30.450.40">
    <property type="match status" value="2"/>
</dbReference>